<dbReference type="EMBL" id="JANRMS010000369">
    <property type="protein sequence ID" value="KAJ3541140.1"/>
    <property type="molecule type" value="Genomic_DNA"/>
</dbReference>
<reference evidence="1" key="1">
    <citation type="submission" date="2022-08" db="EMBL/GenBank/DDBJ databases">
        <title>Genome Sequence of Fusarium decemcellulare.</title>
        <authorList>
            <person name="Buettner E."/>
        </authorList>
    </citation>
    <scope>NUCLEOTIDE SEQUENCE</scope>
    <source>
        <strain evidence="1">Babe19</strain>
    </source>
</reference>
<organism evidence="1 2">
    <name type="scientific">Fusarium decemcellulare</name>
    <dbReference type="NCBI Taxonomy" id="57161"/>
    <lineage>
        <taxon>Eukaryota</taxon>
        <taxon>Fungi</taxon>
        <taxon>Dikarya</taxon>
        <taxon>Ascomycota</taxon>
        <taxon>Pezizomycotina</taxon>
        <taxon>Sordariomycetes</taxon>
        <taxon>Hypocreomycetidae</taxon>
        <taxon>Hypocreales</taxon>
        <taxon>Nectriaceae</taxon>
        <taxon>Fusarium</taxon>
        <taxon>Fusarium decemcellulare species complex</taxon>
    </lineage>
</organism>
<sequence>MFTGLQLKLTWASSAEFDNSPEVVPPNPSDQLPQVYEPGHAHQTGFYQSHNNYISSNSDPPSSYTYNDSQSYTHPPTLPPKDEADAQNQSRSPSGGRKALVCGCPLVVVVLIAALVVSGAAVIGLAAATGVAVKQSQDSDSELKALQASFSSLSDAATATATSSDAATTQEEQEELTNGCSNKKDTITGTVYTSKFFDKAKYTMYCNTNAPNDPLFSLFATNFNGCIEACTAWNSYNTTRQTCEGVSFVPFWARIGNAAGNNAPGDCYLKPGPQDKDGLEDAQDTHAALLKS</sequence>
<gene>
    <name evidence="1" type="ORF">NM208_g4743</name>
</gene>
<keyword evidence="2" id="KW-1185">Reference proteome</keyword>
<name>A0ACC1SJS3_9HYPO</name>
<evidence type="ECO:0000313" key="2">
    <source>
        <dbReference type="Proteomes" id="UP001148629"/>
    </source>
</evidence>
<proteinExistence type="predicted"/>
<dbReference type="Proteomes" id="UP001148629">
    <property type="component" value="Unassembled WGS sequence"/>
</dbReference>
<comment type="caution">
    <text evidence="1">The sequence shown here is derived from an EMBL/GenBank/DDBJ whole genome shotgun (WGS) entry which is preliminary data.</text>
</comment>
<evidence type="ECO:0000313" key="1">
    <source>
        <dbReference type="EMBL" id="KAJ3541140.1"/>
    </source>
</evidence>
<protein>
    <submittedName>
        <fullName evidence="1">Uncharacterized protein</fullName>
    </submittedName>
</protein>
<accession>A0ACC1SJS3</accession>